<evidence type="ECO:0000313" key="2">
    <source>
        <dbReference type="Proteomes" id="UP000298653"/>
    </source>
</evidence>
<dbReference type="EMBL" id="CP040058">
    <property type="protein sequence ID" value="QCP34683.1"/>
    <property type="molecule type" value="Genomic_DNA"/>
</dbReference>
<dbReference type="KEGG" id="arf:AR1Y2_1229"/>
<reference evidence="1 2" key="1">
    <citation type="submission" date="2019-05" db="EMBL/GenBank/DDBJ databases">
        <title>Complete genome sequencing of Anaerostipes rhamnosivorans.</title>
        <authorList>
            <person name="Bui T.P.N."/>
            <person name="de Vos W.M."/>
        </authorList>
    </citation>
    <scope>NUCLEOTIDE SEQUENCE [LARGE SCALE GENOMIC DNA]</scope>
    <source>
        <strain evidence="1 2">1y2</strain>
    </source>
</reference>
<name>A0A4P8IFL8_9FIRM</name>
<gene>
    <name evidence="1" type="ORF">AR1Y2_1229</name>
</gene>
<keyword evidence="2" id="KW-1185">Reference proteome</keyword>
<evidence type="ECO:0000313" key="1">
    <source>
        <dbReference type="EMBL" id="QCP34683.1"/>
    </source>
</evidence>
<dbReference type="Proteomes" id="UP000298653">
    <property type="component" value="Chromosome"/>
</dbReference>
<protein>
    <submittedName>
        <fullName evidence="1">Uncharacterized protein</fullName>
    </submittedName>
</protein>
<dbReference type="AlphaFoldDB" id="A0A4P8IFL8"/>
<sequence length="47" mass="5164">MGKFSEPPYGTKKPYGHLRGWVDEVGLPTLFCIENSCGRLHTAALGE</sequence>
<proteinExistence type="predicted"/>
<accession>A0A4P8IFL8</accession>
<organism evidence="1 2">
    <name type="scientific">Anaerostipes rhamnosivorans</name>
    <dbReference type="NCBI Taxonomy" id="1229621"/>
    <lineage>
        <taxon>Bacteria</taxon>
        <taxon>Bacillati</taxon>
        <taxon>Bacillota</taxon>
        <taxon>Clostridia</taxon>
        <taxon>Lachnospirales</taxon>
        <taxon>Lachnospiraceae</taxon>
        <taxon>Anaerostipes</taxon>
    </lineage>
</organism>